<accession>A0A4R2LI51</accession>
<dbReference type="InterPro" id="IPR010106">
    <property type="entry name" value="RpnA"/>
</dbReference>
<dbReference type="OrthoDB" id="9775482at2"/>
<reference evidence="1 2" key="1">
    <citation type="submission" date="2019-03" db="EMBL/GenBank/DDBJ databases">
        <title>Genomic Encyclopedia of Type Strains, Phase IV (KMG-IV): sequencing the most valuable type-strain genomes for metagenomic binning, comparative biology and taxonomic classification.</title>
        <authorList>
            <person name="Goeker M."/>
        </authorList>
    </citation>
    <scope>NUCLEOTIDE SEQUENCE [LARGE SCALE GENOMIC DNA]</scope>
    <source>
        <strain evidence="1 2">DSM 28559</strain>
    </source>
</reference>
<dbReference type="EMBL" id="SLXA01000005">
    <property type="protein sequence ID" value="TCO84763.1"/>
    <property type="molecule type" value="Genomic_DNA"/>
</dbReference>
<dbReference type="AlphaFoldDB" id="A0A4R2LI51"/>
<name>A0A4R2LI51_9FIRM</name>
<dbReference type="RefSeq" id="WP_132090770.1">
    <property type="nucleotide sequence ID" value="NZ_JANKAQ010000007.1"/>
</dbReference>
<dbReference type="NCBIfam" id="TIGR01784">
    <property type="entry name" value="T_den_put_tspse"/>
    <property type="match status" value="1"/>
</dbReference>
<evidence type="ECO:0000313" key="2">
    <source>
        <dbReference type="Proteomes" id="UP000295711"/>
    </source>
</evidence>
<keyword evidence="2" id="KW-1185">Reference proteome</keyword>
<proteinExistence type="predicted"/>
<protein>
    <submittedName>
        <fullName evidence="1">Putative transposase/invertase (TIGR01784 family)</fullName>
    </submittedName>
</protein>
<organism evidence="1 2">
    <name type="scientific">Frisingicoccus caecimuris</name>
    <dbReference type="NCBI Taxonomy" id="1796636"/>
    <lineage>
        <taxon>Bacteria</taxon>
        <taxon>Bacillati</taxon>
        <taxon>Bacillota</taxon>
        <taxon>Clostridia</taxon>
        <taxon>Lachnospirales</taxon>
        <taxon>Lachnospiraceae</taxon>
        <taxon>Frisingicoccus</taxon>
    </lineage>
</organism>
<gene>
    <name evidence="1" type="ORF">EV212_10525</name>
</gene>
<sequence>MGIAEKTQEPFYDSRAVRMDLLAIDDNDVIYDAEAQKENKGKRFLLRRSRLYQSAIDVNLLEPGEIDFGKMNDVYVIFIAPFDLFGKSKYMYTFRMTCDEVPGLSMEDGAVRIFLNTHGKNDIEVPAGLVEFLKYVENPDRYEKNIQDSRVRKLADQIEMLKNSQEVGVKYMRLWEELDEARREGHESGVAEGFEAERMESIKNLMETMDWPVEQAMNALKVPEAERQKYLDMIKNMNK</sequence>
<dbReference type="Proteomes" id="UP000295711">
    <property type="component" value="Unassembled WGS sequence"/>
</dbReference>
<evidence type="ECO:0000313" key="1">
    <source>
        <dbReference type="EMBL" id="TCO84763.1"/>
    </source>
</evidence>
<comment type="caution">
    <text evidence="1">The sequence shown here is derived from an EMBL/GenBank/DDBJ whole genome shotgun (WGS) entry which is preliminary data.</text>
</comment>